<evidence type="ECO:0000313" key="5">
    <source>
        <dbReference type="Proteomes" id="UP000321513"/>
    </source>
</evidence>
<dbReference type="RefSeq" id="WP_147201673.1">
    <property type="nucleotide sequence ID" value="NZ_BJYT01000001.1"/>
</dbReference>
<feature type="transmembrane region" description="Helical" evidence="1">
    <location>
        <begin position="540"/>
        <end position="560"/>
    </location>
</feature>
<comment type="caution">
    <text evidence="4">The sequence shown here is derived from an EMBL/GenBank/DDBJ whole genome shotgun (WGS) entry which is preliminary data.</text>
</comment>
<feature type="transmembrane region" description="Helical" evidence="1">
    <location>
        <begin position="12"/>
        <end position="31"/>
    </location>
</feature>
<organism evidence="4 5">
    <name type="scientific">Segetibacter aerophilus</name>
    <dbReference type="NCBI Taxonomy" id="670293"/>
    <lineage>
        <taxon>Bacteria</taxon>
        <taxon>Pseudomonadati</taxon>
        <taxon>Bacteroidota</taxon>
        <taxon>Chitinophagia</taxon>
        <taxon>Chitinophagales</taxon>
        <taxon>Chitinophagaceae</taxon>
        <taxon>Segetibacter</taxon>
    </lineage>
</organism>
<dbReference type="AlphaFoldDB" id="A0A512B6W3"/>
<protein>
    <submittedName>
        <fullName evidence="4">Gliding motility-associated ABC transporter substrate-binding protein GldG</fullName>
    </submittedName>
</protein>
<evidence type="ECO:0000256" key="1">
    <source>
        <dbReference type="SAM" id="Phobius"/>
    </source>
</evidence>
<proteinExistence type="predicted"/>
<feature type="domain" description="DUF7088" evidence="3">
    <location>
        <begin position="38"/>
        <end position="148"/>
    </location>
</feature>
<dbReference type="InterPro" id="IPR019196">
    <property type="entry name" value="ABC_transp_unknown"/>
</dbReference>
<dbReference type="Pfam" id="PF23357">
    <property type="entry name" value="DUF7088"/>
    <property type="match status" value="1"/>
</dbReference>
<name>A0A512B6W3_9BACT</name>
<feature type="domain" description="ABC-type uncharacterised transport system" evidence="2">
    <location>
        <begin position="198"/>
        <end position="506"/>
    </location>
</feature>
<keyword evidence="1" id="KW-1133">Transmembrane helix</keyword>
<gene>
    <name evidence="4" type="primary">gldG</name>
    <name evidence="4" type="ORF">SAE01_02090</name>
</gene>
<dbReference type="OrthoDB" id="9777219at2"/>
<reference evidence="4 5" key="1">
    <citation type="submission" date="2019-07" db="EMBL/GenBank/DDBJ databases">
        <title>Whole genome shotgun sequence of Segetibacter aerophilus NBRC 106135.</title>
        <authorList>
            <person name="Hosoyama A."/>
            <person name="Uohara A."/>
            <person name="Ohji S."/>
            <person name="Ichikawa N."/>
        </authorList>
    </citation>
    <scope>NUCLEOTIDE SEQUENCE [LARGE SCALE GENOMIC DNA]</scope>
    <source>
        <strain evidence="4 5">NBRC 106135</strain>
    </source>
</reference>
<accession>A0A512B6W3</accession>
<keyword evidence="5" id="KW-1185">Reference proteome</keyword>
<evidence type="ECO:0000313" key="4">
    <source>
        <dbReference type="EMBL" id="GEO07713.1"/>
    </source>
</evidence>
<evidence type="ECO:0000259" key="3">
    <source>
        <dbReference type="Pfam" id="PF23357"/>
    </source>
</evidence>
<dbReference type="NCBIfam" id="TIGR03521">
    <property type="entry name" value="GldG"/>
    <property type="match status" value="1"/>
</dbReference>
<dbReference type="InterPro" id="IPR019863">
    <property type="entry name" value="Motility-assoc_ABC-rel_GldG"/>
</dbReference>
<dbReference type="Pfam" id="PF09822">
    <property type="entry name" value="ABC_transp_aux"/>
    <property type="match status" value="1"/>
</dbReference>
<dbReference type="EMBL" id="BJYT01000001">
    <property type="protein sequence ID" value="GEO07713.1"/>
    <property type="molecule type" value="Genomic_DNA"/>
</dbReference>
<keyword evidence="1" id="KW-0812">Transmembrane</keyword>
<sequence>MGEKLLKNKWWWLWLSMLFVAVIYVASLTHFRIDLTREKRFSLSNSTKRVLRELDEPVMIDVYLTGDLSAGFKKLSVASDELLSEFKEYAKGNLQYRFIRPGEGLPDTLRYQVYDSLVKMGIKTFNNQVTAREGEEKTERLIFPAATVMYGGRQLPVDLTSGKSGMDEESTLNYSEALLEFKFADAIDKLTRKEFPIVAYAAGNGEPLPPNGKIKDLFVTMSKNYRFGVIDVRSGRLDADTINALLIVKPAEAFTDAEKLKIDQYVMHGGNVIWFVDKLYAEMDSLLRAQSDFVAFDKNLNLDDILFKYGVRINGDLVQDLKSAKQPLVVGQVGNQPQIQRLPFPYYPLLSSPSTHPIAKNLDDVLSIFPGSIDTVKASGIKKTILLASDTNSRSLSTPAIVSLQSVKNEEDLRRFTKSYIPIAVLLEGKFTSLFANRLTNELRDSLAMSTTKPFLPVSSKEGKQIVVSDGDIVTNVVTESEGALPMGVQQYENYPFANKEFLMNAVDYLVNPNGVLESRSKDFTLRLLDKEKITNQKTLWQLINIGLPILIVLLFGWIYQLKRKRDFAA</sequence>
<dbReference type="Proteomes" id="UP000321513">
    <property type="component" value="Unassembled WGS sequence"/>
</dbReference>
<dbReference type="InterPro" id="IPR055396">
    <property type="entry name" value="DUF7088"/>
</dbReference>
<evidence type="ECO:0000259" key="2">
    <source>
        <dbReference type="Pfam" id="PF09822"/>
    </source>
</evidence>
<keyword evidence="1" id="KW-0472">Membrane</keyword>